<proteinExistence type="predicted"/>
<sequence>YAETEPVEHWLGPMQDQFAQDLCRLMVACNIAWWAADHPYWTYFWSKYVPAAQMLGRARLLDDQVAGYAADASTILPNRDKGQGRYIVWRCYSWKNIAMKSIVLSMINVKFVPHPLHSYDISAVIKNAENLLEIVLTEILYCTNVLGVQVIAWCTDCSGEALKMCRPLHEWFPWIVTVECWAHQIDLVVGNYFKINVSYIKGMDKAIEIVKWFNNHS</sequence>
<accession>A0A165MUQ6</accession>
<evidence type="ECO:0008006" key="3">
    <source>
        <dbReference type="Google" id="ProtNLM"/>
    </source>
</evidence>
<feature type="non-terminal residue" evidence="1">
    <location>
        <position position="217"/>
    </location>
</feature>
<gene>
    <name evidence="1" type="ORF">NEOLEDRAFT_1023365</name>
</gene>
<feature type="non-terminal residue" evidence="1">
    <location>
        <position position="1"/>
    </location>
</feature>
<dbReference type="OrthoDB" id="3257713at2759"/>
<reference evidence="1 2" key="1">
    <citation type="journal article" date="2016" name="Mol. Biol. Evol.">
        <title>Comparative Genomics of Early-Diverging Mushroom-Forming Fungi Provides Insights into the Origins of Lignocellulose Decay Capabilities.</title>
        <authorList>
            <person name="Nagy L.G."/>
            <person name="Riley R."/>
            <person name="Tritt A."/>
            <person name="Adam C."/>
            <person name="Daum C."/>
            <person name="Floudas D."/>
            <person name="Sun H."/>
            <person name="Yadav J.S."/>
            <person name="Pangilinan J."/>
            <person name="Larsson K.H."/>
            <person name="Matsuura K."/>
            <person name="Barry K."/>
            <person name="Labutti K."/>
            <person name="Kuo R."/>
            <person name="Ohm R.A."/>
            <person name="Bhattacharya S.S."/>
            <person name="Shirouzu T."/>
            <person name="Yoshinaga Y."/>
            <person name="Martin F.M."/>
            <person name="Grigoriev I.V."/>
            <person name="Hibbett D.S."/>
        </authorList>
    </citation>
    <scope>NUCLEOTIDE SEQUENCE [LARGE SCALE GENOMIC DNA]</scope>
    <source>
        <strain evidence="1 2">HHB14362 ss-1</strain>
    </source>
</reference>
<protein>
    <recommendedName>
        <fullName evidence="3">DUF659 domain-containing protein</fullName>
    </recommendedName>
</protein>
<evidence type="ECO:0000313" key="2">
    <source>
        <dbReference type="Proteomes" id="UP000076761"/>
    </source>
</evidence>
<dbReference type="SUPFAM" id="SSF53098">
    <property type="entry name" value="Ribonuclease H-like"/>
    <property type="match status" value="1"/>
</dbReference>
<keyword evidence="2" id="KW-1185">Reference proteome</keyword>
<dbReference type="Proteomes" id="UP000076761">
    <property type="component" value="Unassembled WGS sequence"/>
</dbReference>
<dbReference type="AlphaFoldDB" id="A0A165MUQ6"/>
<dbReference type="InParanoid" id="A0A165MUQ6"/>
<evidence type="ECO:0000313" key="1">
    <source>
        <dbReference type="EMBL" id="KZT18808.1"/>
    </source>
</evidence>
<dbReference type="EMBL" id="KV425661">
    <property type="protein sequence ID" value="KZT18808.1"/>
    <property type="molecule type" value="Genomic_DNA"/>
</dbReference>
<name>A0A165MUQ6_9AGAM</name>
<dbReference type="STRING" id="1314782.A0A165MUQ6"/>
<organism evidence="1 2">
    <name type="scientific">Neolentinus lepideus HHB14362 ss-1</name>
    <dbReference type="NCBI Taxonomy" id="1314782"/>
    <lineage>
        <taxon>Eukaryota</taxon>
        <taxon>Fungi</taxon>
        <taxon>Dikarya</taxon>
        <taxon>Basidiomycota</taxon>
        <taxon>Agaricomycotina</taxon>
        <taxon>Agaricomycetes</taxon>
        <taxon>Gloeophyllales</taxon>
        <taxon>Gloeophyllaceae</taxon>
        <taxon>Neolentinus</taxon>
    </lineage>
</organism>
<dbReference type="InterPro" id="IPR012337">
    <property type="entry name" value="RNaseH-like_sf"/>
</dbReference>